<protein>
    <recommendedName>
        <fullName evidence="1">DUF1722 domain-containing protein</fullName>
    </recommendedName>
</protein>
<dbReference type="RefSeq" id="WP_069697321.1">
    <property type="nucleotide sequence ID" value="NZ_JAGGMA010000010.1"/>
</dbReference>
<dbReference type="Proteomes" id="UP000095256">
    <property type="component" value="Unassembled WGS sequence"/>
</dbReference>
<dbReference type="InterPro" id="IPR013560">
    <property type="entry name" value="DUF1722"/>
</dbReference>
<reference evidence="2 3" key="1">
    <citation type="submission" date="2016-09" db="EMBL/GenBank/DDBJ databases">
        <authorList>
            <person name="Capua I."/>
            <person name="De Benedictis P."/>
            <person name="Joannis T."/>
            <person name="Lombin L.H."/>
            <person name="Cattoli G."/>
        </authorList>
    </citation>
    <scope>NUCLEOTIDE SEQUENCE [LARGE SCALE GENOMIC DNA]</scope>
    <source>
        <strain evidence="2 3">LMG 25899</strain>
    </source>
</reference>
<accession>A0A1E5L132</accession>
<comment type="caution">
    <text evidence="2">The sequence shown here is derived from an EMBL/GenBank/DDBJ whole genome shotgun (WGS) entry which is preliminary data.</text>
</comment>
<name>A0A1E5L132_9ENTE</name>
<dbReference type="STRING" id="762845.BCR26_08085"/>
<proteinExistence type="predicted"/>
<dbReference type="Pfam" id="PF08349">
    <property type="entry name" value="DUF1722"/>
    <property type="match status" value="1"/>
</dbReference>
<dbReference type="OrthoDB" id="9782576at2"/>
<evidence type="ECO:0000313" key="2">
    <source>
        <dbReference type="EMBL" id="OEH83794.1"/>
    </source>
</evidence>
<evidence type="ECO:0000313" key="3">
    <source>
        <dbReference type="Proteomes" id="UP000095256"/>
    </source>
</evidence>
<evidence type="ECO:0000259" key="1">
    <source>
        <dbReference type="Pfam" id="PF08349"/>
    </source>
</evidence>
<gene>
    <name evidence="2" type="ORF">BCR26_08085</name>
</gene>
<sequence>MKMTKEKQKEWAQLKYLIMSRSQEDYLEIRKLFRDNTWDEAKELEFQKYLQHALAKNPTKGSLLNAYQHVWGYFKKIATEAEKERYCQLLEEFSVEKDVFLPFLQILAQKYDVTYLLESKLLFDDNTNIKERE</sequence>
<dbReference type="EMBL" id="MIEK01000003">
    <property type="protein sequence ID" value="OEH83794.1"/>
    <property type="molecule type" value="Genomic_DNA"/>
</dbReference>
<keyword evidence="3" id="KW-1185">Reference proteome</keyword>
<feature type="domain" description="DUF1722" evidence="1">
    <location>
        <begin position="15"/>
        <end position="122"/>
    </location>
</feature>
<dbReference type="AlphaFoldDB" id="A0A1E5L132"/>
<organism evidence="2 3">
    <name type="scientific">Enterococcus rivorum</name>
    <dbReference type="NCBI Taxonomy" id="762845"/>
    <lineage>
        <taxon>Bacteria</taxon>
        <taxon>Bacillati</taxon>
        <taxon>Bacillota</taxon>
        <taxon>Bacilli</taxon>
        <taxon>Lactobacillales</taxon>
        <taxon>Enterococcaceae</taxon>
        <taxon>Enterococcus</taxon>
    </lineage>
</organism>